<name>A0ABN0NWI8_TRELE</name>
<gene>
    <name evidence="5" type="ORF">HMPREF9193_02097</name>
</gene>
<feature type="repeat" description="TPR" evidence="3">
    <location>
        <begin position="246"/>
        <end position="279"/>
    </location>
</feature>
<feature type="region of interest" description="Disordered" evidence="4">
    <location>
        <begin position="754"/>
        <end position="776"/>
    </location>
</feature>
<evidence type="ECO:0000256" key="3">
    <source>
        <dbReference type="PROSITE-ProRule" id="PRU00339"/>
    </source>
</evidence>
<dbReference type="PANTHER" id="PTHR45586">
    <property type="entry name" value="TPR REPEAT-CONTAINING PROTEIN PA4667"/>
    <property type="match status" value="1"/>
</dbReference>
<feature type="repeat" description="TPR" evidence="3">
    <location>
        <begin position="42"/>
        <end position="75"/>
    </location>
</feature>
<organism evidence="5 6">
    <name type="scientific">Treponema lecithinolyticum ATCC 700332</name>
    <dbReference type="NCBI Taxonomy" id="1321815"/>
    <lineage>
        <taxon>Bacteria</taxon>
        <taxon>Pseudomonadati</taxon>
        <taxon>Spirochaetota</taxon>
        <taxon>Spirochaetia</taxon>
        <taxon>Spirochaetales</taxon>
        <taxon>Treponemataceae</taxon>
        <taxon>Treponema</taxon>
    </lineage>
</organism>
<keyword evidence="1" id="KW-0677">Repeat</keyword>
<feature type="compositionally biased region" description="Low complexity" evidence="4">
    <location>
        <begin position="714"/>
        <end position="729"/>
    </location>
</feature>
<keyword evidence="2 3" id="KW-0802">TPR repeat</keyword>
<feature type="compositionally biased region" description="Acidic residues" evidence="4">
    <location>
        <begin position="761"/>
        <end position="776"/>
    </location>
</feature>
<sequence length="925" mass="103305">MSEAANKISFTLQRANAAAVARDYVSAIRLYTKALKSDENNTDILIKLGSAYVSAGDDENALGVFTSVLEKEPDNFDALNYLSGIYRRLGRFEESIKMMEQVRDRDSKAGAVDYNMGYTYRLMKQYDKAAECFMNVIDSNPNDVLAYNHLGCIEDLRGNHDKAIAAFSRGLQVDPNHPVLHYNVALSLASQGKDEEAEKHFQAALRSKPTWSEAAGKYADLLLHMKETEKAKDILLQDIKLNPANESAYNKLGRLYLKQDDFENAELTYSKVLKLNAENTEALNGLSKAYEKQKKYTQASDILEKLEILESGDERVAVRYAKVLIALDRLYDAALRLKRVYDKNSNDIAMLNVLSQYFIRNGEIKKAYTCCKHIRKLDPKANGFLKDNAEQFVGSGMFEDAERFLKEYVHAKPDDAEAWNSLGSCYESLKKYKKALAAWKHSLDLNANNTALIKRIGVLSRHLSEDKEAMSVITDVLNKNNGAELNLDAVRDSISARENAFAAIEEADMPSSFQNAGQNLAGAASGAKENAGSAEIDEELEPIDFPDITEQTECYNDFTFDDFKVQSEQSIDDEYDPLELIENKEELTQEKPDDEYFDLSQLLPADSPLDFEKADENSAAFDEFDGKNSKSYEPLEEQEFMDIDGSGFEAESEEVEDPVTKSEPQAAFIPTEQNKAKASESEVVPQTEDNPAPAENPAVQEEFEIEPAIEQNGEAELLQQAADGLQDAAEGMEKAAEKQNENLQGLRALAEKYGDKKENELSDEADAEETGNNTDSEDDIIAQADDENLTSDEVLMEKVRTVLKEVFDKPPVAEFNSTCEMFGSLRNLCSFLPEQKKDEFFSSLNRVKLEYVIDRLLCKPGLLTAAQALHTSGLAEPVPAAQTLHGSMLLKHTLSYMNSLMKNLPDKGHAAALSFEVKRIDEKLK</sequence>
<feature type="repeat" description="TPR" evidence="3">
    <location>
        <begin position="416"/>
        <end position="449"/>
    </location>
</feature>
<dbReference type="Proteomes" id="UP000016649">
    <property type="component" value="Unassembled WGS sequence"/>
</dbReference>
<dbReference type="InterPro" id="IPR019734">
    <property type="entry name" value="TPR_rpt"/>
</dbReference>
<dbReference type="Pfam" id="PF13432">
    <property type="entry name" value="TPR_16"/>
    <property type="match status" value="1"/>
</dbReference>
<feature type="region of interest" description="Disordered" evidence="4">
    <location>
        <begin position="607"/>
        <end position="739"/>
    </location>
</feature>
<dbReference type="Pfam" id="PF14559">
    <property type="entry name" value="TPR_19"/>
    <property type="match status" value="2"/>
</dbReference>
<dbReference type="PROSITE" id="PS50005">
    <property type="entry name" value="TPR"/>
    <property type="match status" value="5"/>
</dbReference>
<dbReference type="Pfam" id="PF00515">
    <property type="entry name" value="TPR_1"/>
    <property type="match status" value="1"/>
</dbReference>
<evidence type="ECO:0000313" key="6">
    <source>
        <dbReference type="Proteomes" id="UP000016649"/>
    </source>
</evidence>
<protein>
    <submittedName>
        <fullName evidence="5">Tetratricopeptide repeat protein</fullName>
    </submittedName>
</protein>
<dbReference type="Pfam" id="PF13374">
    <property type="entry name" value="TPR_10"/>
    <property type="match status" value="1"/>
</dbReference>
<dbReference type="InterPro" id="IPR051012">
    <property type="entry name" value="CellSynth/LPSAsmb/PSIAsmb"/>
</dbReference>
<evidence type="ECO:0000313" key="5">
    <source>
        <dbReference type="EMBL" id="ERJ91644.1"/>
    </source>
</evidence>
<evidence type="ECO:0000256" key="1">
    <source>
        <dbReference type="ARBA" id="ARBA00022737"/>
    </source>
</evidence>
<dbReference type="EMBL" id="AWVH01000044">
    <property type="protein sequence ID" value="ERJ91644.1"/>
    <property type="molecule type" value="Genomic_DNA"/>
</dbReference>
<proteinExistence type="predicted"/>
<dbReference type="PANTHER" id="PTHR45586:SF1">
    <property type="entry name" value="LIPOPOLYSACCHARIDE ASSEMBLY PROTEIN B"/>
    <property type="match status" value="1"/>
</dbReference>
<reference evidence="5 6" key="1">
    <citation type="submission" date="2013-08" db="EMBL/GenBank/DDBJ databases">
        <authorList>
            <person name="Weinstock G."/>
            <person name="Sodergren E."/>
            <person name="Wylie T."/>
            <person name="Fulton L."/>
            <person name="Fulton R."/>
            <person name="Fronick C."/>
            <person name="O'Laughlin M."/>
            <person name="Godfrey J."/>
            <person name="Miner T."/>
            <person name="Herter B."/>
            <person name="Appelbaum E."/>
            <person name="Cordes M."/>
            <person name="Lek S."/>
            <person name="Wollam A."/>
            <person name="Pepin K.H."/>
            <person name="Palsikar V.B."/>
            <person name="Mitreva M."/>
            <person name="Wilson R.K."/>
        </authorList>
    </citation>
    <scope>NUCLEOTIDE SEQUENCE [LARGE SCALE GENOMIC DNA]</scope>
    <source>
        <strain evidence="5 6">ATCC 700332</strain>
    </source>
</reference>
<dbReference type="Gene3D" id="1.25.40.10">
    <property type="entry name" value="Tetratricopeptide repeat domain"/>
    <property type="match status" value="4"/>
</dbReference>
<dbReference type="InterPro" id="IPR011990">
    <property type="entry name" value="TPR-like_helical_dom_sf"/>
</dbReference>
<feature type="repeat" description="TPR" evidence="3">
    <location>
        <begin position="144"/>
        <end position="177"/>
    </location>
</feature>
<dbReference type="RefSeq" id="WP_021686270.1">
    <property type="nucleotide sequence ID" value="NZ_KI260554.1"/>
</dbReference>
<evidence type="ECO:0000256" key="4">
    <source>
        <dbReference type="SAM" id="MobiDB-lite"/>
    </source>
</evidence>
<evidence type="ECO:0000256" key="2">
    <source>
        <dbReference type="ARBA" id="ARBA00022803"/>
    </source>
</evidence>
<dbReference type="Pfam" id="PF13181">
    <property type="entry name" value="TPR_8"/>
    <property type="match status" value="1"/>
</dbReference>
<comment type="caution">
    <text evidence="5">The sequence shown here is derived from an EMBL/GenBank/DDBJ whole genome shotgun (WGS) entry which is preliminary data.</text>
</comment>
<accession>A0ABN0NWI8</accession>
<dbReference type="SMART" id="SM00028">
    <property type="entry name" value="TPR"/>
    <property type="match status" value="11"/>
</dbReference>
<keyword evidence="6" id="KW-1185">Reference proteome</keyword>
<dbReference type="SUPFAM" id="SSF48452">
    <property type="entry name" value="TPR-like"/>
    <property type="match status" value="2"/>
</dbReference>
<feature type="repeat" description="TPR" evidence="3">
    <location>
        <begin position="110"/>
        <end position="143"/>
    </location>
</feature>